<dbReference type="PANTHER" id="PTHR16212:SF4">
    <property type="entry name" value="FOCADHESIN"/>
    <property type="match status" value="1"/>
</dbReference>
<accession>A0A8T0JTL7</accession>
<evidence type="ECO:0000313" key="3">
    <source>
        <dbReference type="Proteomes" id="UP000743370"/>
    </source>
</evidence>
<dbReference type="InterPro" id="IPR022542">
    <property type="entry name" value="FOCAD/RST1_DUF3730"/>
</dbReference>
<dbReference type="Pfam" id="PF12530">
    <property type="entry name" value="DUF3730"/>
    <property type="match status" value="2"/>
</dbReference>
<dbReference type="PANTHER" id="PTHR16212">
    <property type="entry name" value="FOCADHESIN FAMILY MEMBER"/>
    <property type="match status" value="1"/>
</dbReference>
<feature type="domain" description="DUF3730" evidence="1">
    <location>
        <begin position="83"/>
        <end position="323"/>
    </location>
</feature>
<dbReference type="Proteomes" id="UP000743370">
    <property type="component" value="Unassembled WGS sequence"/>
</dbReference>
<gene>
    <name evidence="2" type="ORF">HKW66_Vig0257450</name>
</gene>
<organism evidence="2 3">
    <name type="scientific">Phaseolus angularis</name>
    <name type="common">Azuki bean</name>
    <name type="synonym">Vigna angularis</name>
    <dbReference type="NCBI Taxonomy" id="3914"/>
    <lineage>
        <taxon>Eukaryota</taxon>
        <taxon>Viridiplantae</taxon>
        <taxon>Streptophyta</taxon>
        <taxon>Embryophyta</taxon>
        <taxon>Tracheophyta</taxon>
        <taxon>Spermatophyta</taxon>
        <taxon>Magnoliopsida</taxon>
        <taxon>eudicotyledons</taxon>
        <taxon>Gunneridae</taxon>
        <taxon>Pentapetalae</taxon>
        <taxon>rosids</taxon>
        <taxon>fabids</taxon>
        <taxon>Fabales</taxon>
        <taxon>Fabaceae</taxon>
        <taxon>Papilionoideae</taxon>
        <taxon>50 kb inversion clade</taxon>
        <taxon>NPAAA clade</taxon>
        <taxon>indigoferoid/millettioid clade</taxon>
        <taxon>Phaseoleae</taxon>
        <taxon>Vigna</taxon>
    </lineage>
</organism>
<dbReference type="InterPro" id="IPR016024">
    <property type="entry name" value="ARM-type_fold"/>
</dbReference>
<feature type="domain" description="DUF3730" evidence="1">
    <location>
        <begin position="515"/>
        <end position="742"/>
    </location>
</feature>
<dbReference type="InterPro" id="IPR045163">
    <property type="entry name" value="Focadhesin/RST1"/>
</dbReference>
<reference evidence="2 3" key="1">
    <citation type="submission" date="2020-05" db="EMBL/GenBank/DDBJ databases">
        <title>Vigna angularis (adzuki bean) Var. LongXiaoDou No. 4 denovo assembly.</title>
        <authorList>
            <person name="Xiang H."/>
        </authorList>
    </citation>
    <scope>NUCLEOTIDE SEQUENCE [LARGE SCALE GENOMIC DNA]</scope>
    <source>
        <tissue evidence="2">Leaf</tissue>
    </source>
</reference>
<evidence type="ECO:0000313" key="2">
    <source>
        <dbReference type="EMBL" id="KAG2383824.1"/>
    </source>
</evidence>
<dbReference type="EMBL" id="JABFOF010000008">
    <property type="protein sequence ID" value="KAG2383824.1"/>
    <property type="molecule type" value="Genomic_DNA"/>
</dbReference>
<comment type="caution">
    <text evidence="2">The sequence shown here is derived from an EMBL/GenBank/DDBJ whole genome shotgun (WGS) entry which is preliminary data.</text>
</comment>
<dbReference type="SUPFAM" id="SSF48371">
    <property type="entry name" value="ARM repeat"/>
    <property type="match status" value="2"/>
</dbReference>
<protein>
    <submittedName>
        <fullName evidence="2">Protein RST1 Protein RESURRECTION 1</fullName>
    </submittedName>
</protein>
<evidence type="ECO:0000259" key="1">
    <source>
        <dbReference type="Pfam" id="PF12530"/>
    </source>
</evidence>
<dbReference type="GO" id="GO:0060147">
    <property type="term" value="P:regulation of post-transcriptional gene silencing"/>
    <property type="evidence" value="ECO:0007669"/>
    <property type="project" value="InterPro"/>
</dbReference>
<sequence length="1833" mass="203982">MESYGPLLEKTRVPQPGLQKLAVESIFSKLRSAPKHLDPESEPGRRAIFLCLSSPSPHVVDHSVRHLCRLAADSVVTVALASLELQAALEGSDPKLVPVFVKGLGFLARHDFRSNASSHYAYSSSHTHPFVRVLLCRPEVQSELLQQVLLFMFQNKQVGMVRVCEFLRPLLDVSIVNLLGSESSSSLFAMQLVSSMLTLCCSFPHESMPVFRLLTECLKYLPHEGSEDYRKLIFVVEHMVEAYIVVLKSLAGKKSWHLGGLEPICELFMRLLTVQKDIGLPWLPGLSSIILSLFIIIVQSELEHEHISILKLLLFILKWKCDSDAAISGTEFSLLFEETLFLLPILSLMSSPSKSVKGLATDLLHLLEKLLANMFVAPKNKPIIEEGVHYLSTPGSIVLRLLRRLWYQDGESSSRTSLLKLALTGLNQSEIIYDRPSSWFSHLRVFFLSIVDRRKSSLPLSHSQEMFLNEMPLLLAAVLNVLLIHPSMGASSVDSLSSIAIVDPKLGLPLLLTIMFYSNIFRRSDVNCHDMLLKIFEMLPSIASHSAMVPLVVQTILPMLNKDAKVSLHSTATRLLCRTWETNDRAFGSLQGVLLPKGFTNYTSEREIGISRAASIRDVCHRSADRGVDLILSVSSCIENQDHVIKALGLQSLAFLCEADVIDILTSLDFYTAWDVIARHVQGYQDDSIFAYSLCLLLRWGAMDAEAYSEASKSVLLIVWDVVTSSQDRQWAKARISALESLSQYEVSQLENSIPDFKKMILELFFSETNPNVLKAMEDFHVKIIAYEHMYGVISFPFCVLFSNSCKKKFRPDGLDVKHLFTGKLNVARELPGAALVCFSFTPKDVNEHQTSKRLREVHTGYEIALVEVAASLQLSRNILLALMAVQSWKGFVRRWMKAYTLSYDAKSQLSVLDKTSKAASDILKSMMAMADEAIPRAAENIALAIGALCEVLPPSVHTVKSAASKFLLEWLLQHEHEHRQWSAAISLGLISSCLHVTDHKQRYDNITGLLEVLFDGRSSLVKGACGVGLGLSCQDLLTRVETSATSTVMKETEKVPESELLGRIITALATMIQQRTRCSSDILDNLCSCFPLGSYDISSKVYEQLSDNTEDLEEDIWGVAGLVLGLANSISAIYRAGELETVIKIKNLVISWLPYVHSLVEKNTFQGKESEIVLALGSCIALPTIVAFCQRMELMDYAELDHIVIGFKEFISELISVKTAGILHHSMLMASCVGAGTVLSCILNEGVYSIEAERVKCLLELFRKCYLNPFPSLVHLGGMLGVVNAIGAGAEVLVNMNFPKYTGLSDYQKESSSVVGPLLSSSDFEPYLTSLVQELFLVAQNSDNQQLQQFASWVLAFLRHHLWSKELLGVDSDGSVAETSSKSVSHSFSEDNVVLKLSIVISVLRCLSRAPRLPSLDWGSIIRRCMRYDVKDVDLLPKDSTCKNGTLREECTMFAMAHANQFDSLLTFLDELSDFSRFRTLEINLQSCLLNHLADLVKVFSNSRLEKLFGDVSNHLLSFTSHTKSGTYHKSLLCISCWKGLYECLDEVSADTSGHISHIERCMEVLFTLLPAIQSSVSEVSGDVSSGEEWSDAVRCLGKAPESWLLDFLKVSHEEFVQSAGKSIEVQKKVCAKIKLVKTGSLSVTELGKMKSYILNSQSQGLWHILFEVVAALYCAEESIKKQWLIDAVEISCVSSFPSTALQFLGLLSAACCKYMPFMIVDQQMVVNDLPVTLVSLLADQNWNVVAETVVSHLFSSTERIYNWATQIADGSYIPGSQPIDESENQMAVFLLKVMHHTCVLLKSYLPLDKQLRLSSMVVAREGNYSPENKRL</sequence>
<name>A0A8T0JTL7_PHAAN</name>
<proteinExistence type="predicted"/>